<dbReference type="Proteomes" id="UP000177349">
    <property type="component" value="Unassembled WGS sequence"/>
</dbReference>
<organism evidence="10 11">
    <name type="scientific">Candidatus Komeilibacteria bacterium RIFCSPLOWO2_01_FULL_53_11</name>
    <dbReference type="NCBI Taxonomy" id="1798552"/>
    <lineage>
        <taxon>Bacteria</taxon>
        <taxon>Candidatus Komeiliibacteriota</taxon>
    </lineage>
</organism>
<dbReference type="InterPro" id="IPR050570">
    <property type="entry name" value="Cell_wall_metabolism_enzyme"/>
</dbReference>
<dbReference type="GO" id="GO:0046872">
    <property type="term" value="F:metal ion binding"/>
    <property type="evidence" value="ECO:0007669"/>
    <property type="project" value="UniProtKB-KW"/>
</dbReference>
<evidence type="ECO:0000256" key="5">
    <source>
        <dbReference type="ARBA" id="ARBA00022801"/>
    </source>
</evidence>
<dbReference type="Pfam" id="PF19425">
    <property type="entry name" value="Csd3_N2"/>
    <property type="match status" value="1"/>
</dbReference>
<keyword evidence="6" id="KW-0862">Zinc</keyword>
<dbReference type="SUPFAM" id="SSF51261">
    <property type="entry name" value="Duplicated hybrid motif"/>
    <property type="match status" value="1"/>
</dbReference>
<evidence type="ECO:0000313" key="11">
    <source>
        <dbReference type="Proteomes" id="UP000177349"/>
    </source>
</evidence>
<accession>A0A1G2BTJ8</accession>
<feature type="domain" description="Csd3-like second N-terminal" evidence="9">
    <location>
        <begin position="138"/>
        <end position="257"/>
    </location>
</feature>
<sequence>MSAKKIVVFATIFIVPLLYLGYQNIVSDTRSSHVAESALAEEPDRRVVVAINDGDTFGTITDALTIPYETVQEILATSTPVYDLTSIRVGKEIVFYFDHDTNELTKVEYEPGTENIVAVTRVDGAWHAEKIPIAYEIKKRTVNGTIESSLYETALEQNIDTRAIIDLAETFAWQIDFAVDIRKGDSFTMLYEERYRNGEYAMPGRILAAKFSNAGIEYKGYAYEINGEESYFDPEGNSLQKIFLKSPLQYRYISSGFTGARIDPLNGHTAPHRAVDYAAAYGTPVVSVGDGTVVRSGWNGGYGYSVDVRHNETYTTRYGHFSKIAVKSGAKVSQGDIIGYVGSTGHSTGPHLHYEIHKFGTPINPLTIELPPDDSLPTEILPDFQAYISQFDI</sequence>
<keyword evidence="5" id="KW-0378">Hydrolase</keyword>
<evidence type="ECO:0000256" key="7">
    <source>
        <dbReference type="ARBA" id="ARBA00023049"/>
    </source>
</evidence>
<dbReference type="InterPro" id="IPR016047">
    <property type="entry name" value="M23ase_b-sheet_dom"/>
</dbReference>
<name>A0A1G2BTJ8_9BACT</name>
<keyword evidence="3" id="KW-0645">Protease</keyword>
<comment type="subcellular location">
    <subcellularLocation>
        <location evidence="2">Cell envelope</location>
    </subcellularLocation>
</comment>
<gene>
    <name evidence="10" type="ORF">A3B31_00790</name>
</gene>
<dbReference type="CDD" id="cd12797">
    <property type="entry name" value="M23_peptidase"/>
    <property type="match status" value="1"/>
</dbReference>
<evidence type="ECO:0000256" key="4">
    <source>
        <dbReference type="ARBA" id="ARBA00022723"/>
    </source>
</evidence>
<dbReference type="Pfam" id="PF01551">
    <property type="entry name" value="Peptidase_M23"/>
    <property type="match status" value="1"/>
</dbReference>
<dbReference type="EMBL" id="MHKN01000019">
    <property type="protein sequence ID" value="OGY92338.1"/>
    <property type="molecule type" value="Genomic_DNA"/>
</dbReference>
<dbReference type="GO" id="GO:0006508">
    <property type="term" value="P:proteolysis"/>
    <property type="evidence" value="ECO:0007669"/>
    <property type="project" value="UniProtKB-KW"/>
</dbReference>
<dbReference type="InterPro" id="IPR011055">
    <property type="entry name" value="Dup_hybrid_motif"/>
</dbReference>
<reference evidence="10 11" key="1">
    <citation type="journal article" date="2016" name="Nat. Commun.">
        <title>Thousands of microbial genomes shed light on interconnected biogeochemical processes in an aquifer system.</title>
        <authorList>
            <person name="Anantharaman K."/>
            <person name="Brown C.T."/>
            <person name="Hug L.A."/>
            <person name="Sharon I."/>
            <person name="Castelle C.J."/>
            <person name="Probst A.J."/>
            <person name="Thomas B.C."/>
            <person name="Singh A."/>
            <person name="Wilkins M.J."/>
            <person name="Karaoz U."/>
            <person name="Brodie E.L."/>
            <person name="Williams K.H."/>
            <person name="Hubbard S.S."/>
            <person name="Banfield J.F."/>
        </authorList>
    </citation>
    <scope>NUCLEOTIDE SEQUENCE [LARGE SCALE GENOMIC DNA]</scope>
</reference>
<evidence type="ECO:0000256" key="1">
    <source>
        <dbReference type="ARBA" id="ARBA00001947"/>
    </source>
</evidence>
<evidence type="ECO:0000313" key="10">
    <source>
        <dbReference type="EMBL" id="OGY92338.1"/>
    </source>
</evidence>
<comment type="cofactor">
    <cofactor evidence="1">
        <name>Zn(2+)</name>
        <dbReference type="ChEBI" id="CHEBI:29105"/>
    </cofactor>
</comment>
<dbReference type="PANTHER" id="PTHR21666">
    <property type="entry name" value="PEPTIDASE-RELATED"/>
    <property type="match status" value="1"/>
</dbReference>
<dbReference type="Gene3D" id="2.70.70.10">
    <property type="entry name" value="Glucose Permease (Domain IIA)"/>
    <property type="match status" value="1"/>
</dbReference>
<evidence type="ECO:0000256" key="3">
    <source>
        <dbReference type="ARBA" id="ARBA00022670"/>
    </source>
</evidence>
<dbReference type="InterPro" id="IPR045834">
    <property type="entry name" value="Csd3_N2"/>
</dbReference>
<protein>
    <submittedName>
        <fullName evidence="10">Uncharacterized protein</fullName>
    </submittedName>
</protein>
<proteinExistence type="predicted"/>
<dbReference type="AlphaFoldDB" id="A0A1G2BTJ8"/>
<evidence type="ECO:0000259" key="8">
    <source>
        <dbReference type="Pfam" id="PF01551"/>
    </source>
</evidence>
<dbReference type="GO" id="GO:0030313">
    <property type="term" value="C:cell envelope"/>
    <property type="evidence" value="ECO:0007669"/>
    <property type="project" value="UniProtKB-SubCell"/>
</dbReference>
<dbReference type="Gene3D" id="3.10.450.350">
    <property type="match status" value="2"/>
</dbReference>
<keyword evidence="7" id="KW-0482">Metalloprotease</keyword>
<keyword evidence="4" id="KW-0479">Metal-binding</keyword>
<evidence type="ECO:0000259" key="9">
    <source>
        <dbReference type="Pfam" id="PF19425"/>
    </source>
</evidence>
<dbReference type="PANTHER" id="PTHR21666:SF288">
    <property type="entry name" value="CELL DIVISION PROTEIN YTFB"/>
    <property type="match status" value="1"/>
</dbReference>
<evidence type="ECO:0000256" key="6">
    <source>
        <dbReference type="ARBA" id="ARBA00022833"/>
    </source>
</evidence>
<evidence type="ECO:0000256" key="2">
    <source>
        <dbReference type="ARBA" id="ARBA00004196"/>
    </source>
</evidence>
<comment type="caution">
    <text evidence="10">The sequence shown here is derived from an EMBL/GenBank/DDBJ whole genome shotgun (WGS) entry which is preliminary data.</text>
</comment>
<dbReference type="GO" id="GO:0004222">
    <property type="term" value="F:metalloendopeptidase activity"/>
    <property type="evidence" value="ECO:0007669"/>
    <property type="project" value="TreeGrafter"/>
</dbReference>
<feature type="domain" description="M23ase beta-sheet core" evidence="8">
    <location>
        <begin position="271"/>
        <end position="365"/>
    </location>
</feature>